<dbReference type="CDD" id="cd06526">
    <property type="entry name" value="metazoan_ACD"/>
    <property type="match status" value="1"/>
</dbReference>
<evidence type="ECO:0000256" key="2">
    <source>
        <dbReference type="PROSITE-ProRule" id="PRU00285"/>
    </source>
</evidence>
<feature type="coiled-coil region" evidence="4">
    <location>
        <begin position="38"/>
        <end position="97"/>
    </location>
</feature>
<dbReference type="SUPFAM" id="SSF49764">
    <property type="entry name" value="HSP20-like chaperones"/>
    <property type="match status" value="1"/>
</dbReference>
<dbReference type="GO" id="GO:0051082">
    <property type="term" value="F:unfolded protein binding"/>
    <property type="evidence" value="ECO:0007669"/>
    <property type="project" value="TreeGrafter"/>
</dbReference>
<dbReference type="GO" id="GO:0005737">
    <property type="term" value="C:cytoplasm"/>
    <property type="evidence" value="ECO:0007669"/>
    <property type="project" value="TreeGrafter"/>
</dbReference>
<feature type="non-terminal residue" evidence="7">
    <location>
        <position position="1"/>
    </location>
</feature>
<dbReference type="AlphaFoldDB" id="A0A653DDK7"/>
<feature type="compositionally biased region" description="Polar residues" evidence="5">
    <location>
        <begin position="153"/>
        <end position="163"/>
    </location>
</feature>
<sequence>EKDDFIEHIETTYSEEIHKLKCEIDSLTKDVHDRESHLETIKKRAQDFEDEALETESRFAEEIKNNKSMISKLYGQIESLRSENEELQAQIFAQLEDLTNKTQHVEELIDINKTMVESIRILEENNKLLSTEDNMRISQARGSNPGPAEDNEQNSSGLNKNVGSSGNNCLTEVEFSTVNCANTSVLRDHGFLSNCTEEDYGVIDENSTPKSSCGNRRRIVVFGDEYAKNCSVWLNKQKLSQNFKSEGIMSLVPYSRYSWDDDFFRSQRAMERKIFDDFLPPWDLDVFRDKWWWNTRIEDQIKHVNNFMNSPLIGTHELGSTTIRYDNDQFQATIDVQHFRPEEIEVRVDDNVITVEGKHEESREKQDEYRREHNAAYKHFLKRYVLPFDYDNNRVESRMSSDGFLTITAPKKGVWVPWRVSTDRRIPITYTPRTYTSRPWLKRLSWK</sequence>
<evidence type="ECO:0000259" key="6">
    <source>
        <dbReference type="PROSITE" id="PS01031"/>
    </source>
</evidence>
<feature type="domain" description="SHSP" evidence="6">
    <location>
        <begin position="312"/>
        <end position="429"/>
    </location>
</feature>
<organism evidence="7 8">
    <name type="scientific">Callosobruchus maculatus</name>
    <name type="common">Southern cowpea weevil</name>
    <name type="synonym">Pulse bruchid</name>
    <dbReference type="NCBI Taxonomy" id="64391"/>
    <lineage>
        <taxon>Eukaryota</taxon>
        <taxon>Metazoa</taxon>
        <taxon>Ecdysozoa</taxon>
        <taxon>Arthropoda</taxon>
        <taxon>Hexapoda</taxon>
        <taxon>Insecta</taxon>
        <taxon>Pterygota</taxon>
        <taxon>Neoptera</taxon>
        <taxon>Endopterygota</taxon>
        <taxon>Coleoptera</taxon>
        <taxon>Polyphaga</taxon>
        <taxon>Cucujiformia</taxon>
        <taxon>Chrysomeloidea</taxon>
        <taxon>Chrysomelidae</taxon>
        <taxon>Bruchinae</taxon>
        <taxon>Bruchini</taxon>
        <taxon>Callosobruchus</taxon>
    </lineage>
</organism>
<comment type="similarity">
    <text evidence="2 3">Belongs to the small heat shock protein (HSP20) family.</text>
</comment>
<evidence type="ECO:0000256" key="4">
    <source>
        <dbReference type="SAM" id="Coils"/>
    </source>
</evidence>
<dbReference type="GO" id="GO:0005634">
    <property type="term" value="C:nucleus"/>
    <property type="evidence" value="ECO:0007669"/>
    <property type="project" value="TreeGrafter"/>
</dbReference>
<dbReference type="PROSITE" id="PS01031">
    <property type="entry name" value="SHSP"/>
    <property type="match status" value="1"/>
</dbReference>
<dbReference type="InterPro" id="IPR002068">
    <property type="entry name" value="A-crystallin/Hsp20_dom"/>
</dbReference>
<proteinExistence type="inferred from homology"/>
<evidence type="ECO:0000256" key="1">
    <source>
        <dbReference type="ARBA" id="ARBA00023016"/>
    </source>
</evidence>
<dbReference type="PANTHER" id="PTHR45640:SF13">
    <property type="entry name" value="HEAT SHOCK PROTEIN 22-RELATED"/>
    <property type="match status" value="1"/>
</dbReference>
<dbReference type="GO" id="GO:0042026">
    <property type="term" value="P:protein refolding"/>
    <property type="evidence" value="ECO:0007669"/>
    <property type="project" value="TreeGrafter"/>
</dbReference>
<evidence type="ECO:0000256" key="3">
    <source>
        <dbReference type="RuleBase" id="RU003616"/>
    </source>
</evidence>
<evidence type="ECO:0000313" key="8">
    <source>
        <dbReference type="Proteomes" id="UP000410492"/>
    </source>
</evidence>
<evidence type="ECO:0000313" key="7">
    <source>
        <dbReference type="EMBL" id="VEN58068.1"/>
    </source>
</evidence>
<dbReference type="Gene3D" id="2.60.40.790">
    <property type="match status" value="1"/>
</dbReference>
<evidence type="ECO:0000256" key="5">
    <source>
        <dbReference type="SAM" id="MobiDB-lite"/>
    </source>
</evidence>
<dbReference type="InterPro" id="IPR008978">
    <property type="entry name" value="HSP20-like_chaperone"/>
</dbReference>
<dbReference type="Proteomes" id="UP000410492">
    <property type="component" value="Unassembled WGS sequence"/>
</dbReference>
<dbReference type="GO" id="GO:0009408">
    <property type="term" value="P:response to heat"/>
    <property type="evidence" value="ECO:0007669"/>
    <property type="project" value="TreeGrafter"/>
</dbReference>
<dbReference type="EMBL" id="CAACVG010011443">
    <property type="protein sequence ID" value="VEN58068.1"/>
    <property type="molecule type" value="Genomic_DNA"/>
</dbReference>
<dbReference type="PANTHER" id="PTHR45640">
    <property type="entry name" value="HEAT SHOCK PROTEIN HSP-12.2-RELATED"/>
    <property type="match status" value="1"/>
</dbReference>
<feature type="region of interest" description="Disordered" evidence="5">
    <location>
        <begin position="137"/>
        <end position="163"/>
    </location>
</feature>
<name>A0A653DDK7_CALMS</name>
<accession>A0A653DDK7</accession>
<reference evidence="7 8" key="1">
    <citation type="submission" date="2019-01" db="EMBL/GenBank/DDBJ databases">
        <authorList>
            <person name="Sayadi A."/>
        </authorList>
    </citation>
    <scope>NUCLEOTIDE SEQUENCE [LARGE SCALE GENOMIC DNA]</scope>
</reference>
<gene>
    <name evidence="7" type="ORF">CALMAC_LOCUS16525</name>
</gene>
<dbReference type="InterPro" id="IPR001436">
    <property type="entry name" value="Alpha-crystallin/sHSP_animal"/>
</dbReference>
<keyword evidence="4" id="KW-0175">Coiled coil</keyword>
<keyword evidence="8" id="KW-1185">Reference proteome</keyword>
<dbReference type="OrthoDB" id="1431247at2759"/>
<dbReference type="Pfam" id="PF00011">
    <property type="entry name" value="HSP20"/>
    <property type="match status" value="1"/>
</dbReference>
<keyword evidence="1" id="KW-0346">Stress response</keyword>
<dbReference type="PRINTS" id="PR00299">
    <property type="entry name" value="ACRYSTALLIN"/>
</dbReference>
<protein>
    <recommendedName>
        <fullName evidence="6">SHSP domain-containing protein</fullName>
    </recommendedName>
</protein>